<keyword evidence="5" id="KW-1185">Reference proteome</keyword>
<reference evidence="4" key="1">
    <citation type="submission" date="2020-10" db="EMBL/GenBank/DDBJ databases">
        <authorList>
            <person name="Castelo-Branco R."/>
            <person name="Eusebio N."/>
            <person name="Adriana R."/>
            <person name="Vieira A."/>
            <person name="Brugerolle De Fraissinette N."/>
            <person name="Rezende De Castro R."/>
            <person name="Schneider M.P."/>
            <person name="Vasconcelos V."/>
            <person name="Leao P.N."/>
        </authorList>
    </citation>
    <scope>NUCLEOTIDE SEQUENCE</scope>
    <source>
        <strain evidence="4">LEGE 11480</strain>
    </source>
</reference>
<dbReference type="Gene3D" id="1.25.10.10">
    <property type="entry name" value="Leucine-rich Repeat Variant"/>
    <property type="match status" value="2"/>
</dbReference>
<dbReference type="AlphaFoldDB" id="A0A928VN65"/>
<dbReference type="Proteomes" id="UP000625316">
    <property type="component" value="Unassembled WGS sequence"/>
</dbReference>
<dbReference type="EMBL" id="JADEXQ010000021">
    <property type="protein sequence ID" value="MBE9029771.1"/>
    <property type="molecule type" value="Genomic_DNA"/>
</dbReference>
<dbReference type="PROSITE" id="PS50077">
    <property type="entry name" value="HEAT_REPEAT"/>
    <property type="match status" value="1"/>
</dbReference>
<protein>
    <submittedName>
        <fullName evidence="4">HEAT repeat domain-containing protein</fullName>
    </submittedName>
</protein>
<evidence type="ECO:0000313" key="4">
    <source>
        <dbReference type="EMBL" id="MBE9029771.1"/>
    </source>
</evidence>
<sequence>MTPELQAQHDRTDAFMAEITQQITMHQFDTTDQVLLKRMVEEGFSDTRGVMRLRFAETLGQIGEPATPVLLEAVSSHPNEVVRRASAKTLTLIGDPTAVPTLLHAFLNDPDQVVRSSSVGALARTGEVSVPPLLDILASETADQTTKGHAAWALAFIGAEATEYLTPALNSDSLDVRCAVIGAIVKVVQDQPSEKLLNILISALTDPEPTIRNDVAAGMAQINSPETIPHLILACRDSDVDVRKAAVSSLGKVGDESALETMRSLLNDDENVVRVLAKVAISQLEQRLADDDWD</sequence>
<dbReference type="SUPFAM" id="SSF48371">
    <property type="entry name" value="ARM repeat"/>
    <property type="match status" value="1"/>
</dbReference>
<name>A0A928VN65_9CYAN</name>
<evidence type="ECO:0000313" key="5">
    <source>
        <dbReference type="Proteomes" id="UP000625316"/>
    </source>
</evidence>
<dbReference type="PANTHER" id="PTHR12697">
    <property type="entry name" value="PBS LYASE HEAT-LIKE PROTEIN"/>
    <property type="match status" value="1"/>
</dbReference>
<proteinExistence type="predicted"/>
<evidence type="ECO:0000256" key="1">
    <source>
        <dbReference type="ARBA" id="ARBA00022549"/>
    </source>
</evidence>
<keyword evidence="2" id="KW-0605">Phycobilisome</keyword>
<dbReference type="GO" id="GO:0030089">
    <property type="term" value="C:phycobilisome"/>
    <property type="evidence" value="ECO:0007669"/>
    <property type="project" value="UniProtKB-KW"/>
</dbReference>
<dbReference type="InterPro" id="IPR004155">
    <property type="entry name" value="PBS_lyase_HEAT"/>
</dbReference>
<dbReference type="PANTHER" id="PTHR12697:SF38">
    <property type="entry name" value="PBS LYASE HEAT DOMAIN PROTEIN REPEAT-CONTAINING PROTEIN"/>
    <property type="match status" value="1"/>
</dbReference>
<gene>
    <name evidence="4" type="ORF">IQ266_08530</name>
</gene>
<organism evidence="4 5">
    <name type="scientific">Romeriopsis navalis LEGE 11480</name>
    <dbReference type="NCBI Taxonomy" id="2777977"/>
    <lineage>
        <taxon>Bacteria</taxon>
        <taxon>Bacillati</taxon>
        <taxon>Cyanobacteriota</taxon>
        <taxon>Cyanophyceae</taxon>
        <taxon>Leptolyngbyales</taxon>
        <taxon>Leptolyngbyaceae</taxon>
        <taxon>Romeriopsis</taxon>
        <taxon>Romeriopsis navalis</taxon>
    </lineage>
</organism>
<evidence type="ECO:0000256" key="2">
    <source>
        <dbReference type="ARBA" id="ARBA00022738"/>
    </source>
</evidence>
<dbReference type="SMART" id="SM00567">
    <property type="entry name" value="EZ_HEAT"/>
    <property type="match status" value="6"/>
</dbReference>
<dbReference type="InterPro" id="IPR021133">
    <property type="entry name" value="HEAT_type_2"/>
</dbReference>
<dbReference type="InterPro" id="IPR011989">
    <property type="entry name" value="ARM-like"/>
</dbReference>
<comment type="caution">
    <text evidence="4">The sequence shown here is derived from an EMBL/GenBank/DDBJ whole genome shotgun (WGS) entry which is preliminary data.</text>
</comment>
<keyword evidence="1" id="KW-0042">Antenna complex</keyword>
<dbReference type="GO" id="GO:0016491">
    <property type="term" value="F:oxidoreductase activity"/>
    <property type="evidence" value="ECO:0007669"/>
    <property type="project" value="TreeGrafter"/>
</dbReference>
<dbReference type="Pfam" id="PF13646">
    <property type="entry name" value="HEAT_2"/>
    <property type="match status" value="2"/>
</dbReference>
<accession>A0A928VN65</accession>
<dbReference type="InterPro" id="IPR016024">
    <property type="entry name" value="ARM-type_fold"/>
</dbReference>
<evidence type="ECO:0000256" key="3">
    <source>
        <dbReference type="ARBA" id="ARBA00045876"/>
    </source>
</evidence>
<comment type="function">
    <text evidence="3">Catalyzes the hydroxylation of the N(6)-(4-aminobutyl)-L-lysine intermediate produced by deoxyhypusine synthase/DHPS on a critical lysine of the eukaryotic translation initiation factor 5A/eIF-5A. This is the second step of the post-translational modification of that lysine into an unusual amino acid residue named hypusine. Hypusination is unique to mature eIF-5A factor and is essential for its function.</text>
</comment>